<organism evidence="2 3">
    <name type="scientific">Myroides odoratimimus</name>
    <dbReference type="NCBI Taxonomy" id="76832"/>
    <lineage>
        <taxon>Bacteria</taxon>
        <taxon>Pseudomonadati</taxon>
        <taxon>Bacteroidota</taxon>
        <taxon>Flavobacteriia</taxon>
        <taxon>Flavobacteriales</taxon>
        <taxon>Flavobacteriaceae</taxon>
        <taxon>Myroides</taxon>
    </lineage>
</organism>
<proteinExistence type="predicted"/>
<dbReference type="CDD" id="cd02440">
    <property type="entry name" value="AdoMet_MTases"/>
    <property type="match status" value="1"/>
</dbReference>
<dbReference type="Gene3D" id="2.20.25.110">
    <property type="entry name" value="S-adenosyl-L-methionine-dependent methyltransferases"/>
    <property type="match status" value="1"/>
</dbReference>
<dbReference type="InterPro" id="IPR041698">
    <property type="entry name" value="Methyltransf_25"/>
</dbReference>
<dbReference type="AlphaFoldDB" id="A0AAI8G5U8"/>
<dbReference type="KEGG" id="mod:AS202_14105"/>
<keyword evidence="2" id="KW-0489">Methyltransferase</keyword>
<evidence type="ECO:0000313" key="3">
    <source>
        <dbReference type="Proteomes" id="UP000069030"/>
    </source>
</evidence>
<gene>
    <name evidence="2" type="ORF">AS202_14105</name>
</gene>
<dbReference type="GO" id="GO:0008168">
    <property type="term" value="F:methyltransferase activity"/>
    <property type="evidence" value="ECO:0007669"/>
    <property type="project" value="UniProtKB-KW"/>
</dbReference>
<dbReference type="Pfam" id="PF13649">
    <property type="entry name" value="Methyltransf_25"/>
    <property type="match status" value="1"/>
</dbReference>
<dbReference type="GO" id="GO:0032259">
    <property type="term" value="P:methylation"/>
    <property type="evidence" value="ECO:0007669"/>
    <property type="project" value="UniProtKB-KW"/>
</dbReference>
<dbReference type="RefSeq" id="WP_006265253.1">
    <property type="nucleotide sequence ID" value="NZ_CP013690.1"/>
</dbReference>
<dbReference type="EMBL" id="CP013690">
    <property type="protein sequence ID" value="ALU27226.1"/>
    <property type="molecule type" value="Genomic_DNA"/>
</dbReference>
<dbReference type="Gene3D" id="3.40.50.150">
    <property type="entry name" value="Vaccinia Virus protein VP39"/>
    <property type="match status" value="1"/>
</dbReference>
<evidence type="ECO:0000313" key="2">
    <source>
        <dbReference type="EMBL" id="ALU27226.1"/>
    </source>
</evidence>
<dbReference type="SUPFAM" id="SSF53335">
    <property type="entry name" value="S-adenosyl-L-methionine-dependent methyltransferases"/>
    <property type="match status" value="1"/>
</dbReference>
<name>A0AAI8G5U8_9FLAO</name>
<evidence type="ECO:0000259" key="1">
    <source>
        <dbReference type="Pfam" id="PF13649"/>
    </source>
</evidence>
<dbReference type="InterPro" id="IPR029063">
    <property type="entry name" value="SAM-dependent_MTases_sf"/>
</dbReference>
<keyword evidence="2" id="KW-0808">Transferase</keyword>
<reference evidence="2 3" key="1">
    <citation type="journal article" date="2016" name="J. Zhejiang Univ. Sci. B">
        <title>Antibiotic resistance mechanisms of Myroides sp.</title>
        <authorList>
            <person name="Hu S."/>
            <person name="Yuan S."/>
            <person name="Qu H."/>
            <person name="Jiang T."/>
            <person name="Zhou Y."/>
            <person name="Wang M."/>
            <person name="Ming D."/>
        </authorList>
    </citation>
    <scope>NUCLEOTIDE SEQUENCE [LARGE SCALE GENOMIC DNA]</scope>
    <source>
        <strain evidence="2 3">PR63039</strain>
    </source>
</reference>
<accession>A0AAI8G5U8</accession>
<sequence>MSNKELTNRYGSLASWVYHIDKPIGRSFGDVKYYSERLKNTEGVILEPASGNGRILIPLLEKGLKIEGFDASAAMLSYCEQECKQRGLNGIFRQEMFNTFTSTTSYEAIIIPAGSFQLITDTDEAIEVLRRFKSALKEGGRLIIDLSPLSALAEAPMLARQWNVDNGMLTLTESRVETSYLKQTTISQLRYEHWDNEKGLVNSEIDLFSLRFWGVKEFELALRSVGFTEITISSNYNYLEEISEETHTLTFEAK</sequence>
<protein>
    <submittedName>
        <fullName evidence="2">Methyltransferase type 11</fullName>
    </submittedName>
</protein>
<dbReference type="Proteomes" id="UP000069030">
    <property type="component" value="Chromosome"/>
</dbReference>
<feature type="domain" description="Methyltransferase" evidence="1">
    <location>
        <begin position="45"/>
        <end position="140"/>
    </location>
</feature>